<evidence type="ECO:0000256" key="1">
    <source>
        <dbReference type="SAM" id="MobiDB-lite"/>
    </source>
</evidence>
<evidence type="ECO:0000313" key="2">
    <source>
        <dbReference type="EMBL" id="RVW60484.1"/>
    </source>
</evidence>
<feature type="compositionally biased region" description="Pro residues" evidence="1">
    <location>
        <begin position="26"/>
        <end position="52"/>
    </location>
</feature>
<dbReference type="Proteomes" id="UP000288805">
    <property type="component" value="Unassembled WGS sequence"/>
</dbReference>
<gene>
    <name evidence="2" type="ORF">CK203_100085</name>
</gene>
<proteinExistence type="predicted"/>
<dbReference type="AlphaFoldDB" id="A0A438FKE8"/>
<reference evidence="2 3" key="1">
    <citation type="journal article" date="2018" name="PLoS Genet.">
        <title>Population sequencing reveals clonal diversity and ancestral inbreeding in the grapevine cultivar Chardonnay.</title>
        <authorList>
            <person name="Roach M.J."/>
            <person name="Johnson D.L."/>
            <person name="Bohlmann J."/>
            <person name="van Vuuren H.J."/>
            <person name="Jones S.J."/>
            <person name="Pretorius I.S."/>
            <person name="Schmidt S.A."/>
            <person name="Borneman A.R."/>
        </authorList>
    </citation>
    <scope>NUCLEOTIDE SEQUENCE [LARGE SCALE GENOMIC DNA]</scope>
    <source>
        <strain evidence="3">cv. Chardonnay</strain>
        <tissue evidence="2">Leaf</tissue>
    </source>
</reference>
<comment type="caution">
    <text evidence="2">The sequence shown here is derived from an EMBL/GenBank/DDBJ whole genome shotgun (WGS) entry which is preliminary data.</text>
</comment>
<evidence type="ECO:0000313" key="3">
    <source>
        <dbReference type="Proteomes" id="UP000288805"/>
    </source>
</evidence>
<protein>
    <submittedName>
        <fullName evidence="2">Uncharacterized protein</fullName>
    </submittedName>
</protein>
<feature type="compositionally biased region" description="Pro residues" evidence="1">
    <location>
        <begin position="88"/>
        <end position="122"/>
    </location>
</feature>
<sequence>MARTRGAKSSSPSNRKRSLRKEPSPGSVPEPAPQPSPSRPQPSPGKPTPPKPPARRYLTRSGGQPLKKKARVESSEPIDLTEQSPEKSPNPSPVQIPVPSPVPSPIPSPEATPISSPVPSPAPQEKVQEPQAPIPEPQIAAEAPLEEVIRRPLLPQPPIEGNLDCRTRAFHSELSFDLAAFRVRPELAQSFQLLRRYHMEHLLAPRDFFYPRVVTDFYQTMTTKEVRNPTLIHFIIDGRHGILGARHIAEALQIPFEPTQFDNFKAWTNPTELEMVRTLTRGAANRSHLLRGELPPVMFLIDAFLRHNIYPLQHWTQRRGVLLEALYKMSE</sequence>
<feature type="region of interest" description="Disordered" evidence="1">
    <location>
        <begin position="1"/>
        <end position="130"/>
    </location>
</feature>
<organism evidence="2 3">
    <name type="scientific">Vitis vinifera</name>
    <name type="common">Grape</name>
    <dbReference type="NCBI Taxonomy" id="29760"/>
    <lineage>
        <taxon>Eukaryota</taxon>
        <taxon>Viridiplantae</taxon>
        <taxon>Streptophyta</taxon>
        <taxon>Embryophyta</taxon>
        <taxon>Tracheophyta</taxon>
        <taxon>Spermatophyta</taxon>
        <taxon>Magnoliopsida</taxon>
        <taxon>eudicotyledons</taxon>
        <taxon>Gunneridae</taxon>
        <taxon>Pentapetalae</taxon>
        <taxon>rosids</taxon>
        <taxon>Vitales</taxon>
        <taxon>Vitaceae</taxon>
        <taxon>Viteae</taxon>
        <taxon>Vitis</taxon>
    </lineage>
</organism>
<accession>A0A438FKE8</accession>
<dbReference type="EMBL" id="QGNW01000859">
    <property type="protein sequence ID" value="RVW60484.1"/>
    <property type="molecule type" value="Genomic_DNA"/>
</dbReference>
<name>A0A438FKE8_VITVI</name>